<dbReference type="Proteomes" id="UP000245926">
    <property type="component" value="Chromosome"/>
</dbReference>
<feature type="transmembrane region" description="Helical" evidence="7">
    <location>
        <begin position="36"/>
        <end position="54"/>
    </location>
</feature>
<accession>A0A2U8W2K9</accession>
<keyword evidence="6 7" id="KW-0472">Membrane</keyword>
<keyword evidence="4 7" id="KW-0812">Transmembrane</keyword>
<protein>
    <submittedName>
        <fullName evidence="9">Cellulose synthase</fullName>
    </submittedName>
</protein>
<dbReference type="GO" id="GO:0005886">
    <property type="term" value="C:plasma membrane"/>
    <property type="evidence" value="ECO:0007669"/>
    <property type="project" value="TreeGrafter"/>
</dbReference>
<keyword evidence="2" id="KW-0328">Glycosyltransferase</keyword>
<gene>
    <name evidence="9" type="ORF">DK389_03375</name>
</gene>
<dbReference type="InterPro" id="IPR050321">
    <property type="entry name" value="Glycosyltr_2/OpgH_subfam"/>
</dbReference>
<dbReference type="GO" id="GO:0016758">
    <property type="term" value="F:hexosyltransferase activity"/>
    <property type="evidence" value="ECO:0007669"/>
    <property type="project" value="TreeGrafter"/>
</dbReference>
<evidence type="ECO:0000256" key="4">
    <source>
        <dbReference type="ARBA" id="ARBA00022692"/>
    </source>
</evidence>
<dbReference type="KEGG" id="mets:DK389_03375"/>
<dbReference type="InterPro" id="IPR029044">
    <property type="entry name" value="Nucleotide-diphossugar_trans"/>
</dbReference>
<feature type="domain" description="Glycosyltransferase 2-like" evidence="8">
    <location>
        <begin position="201"/>
        <end position="406"/>
    </location>
</feature>
<dbReference type="AlphaFoldDB" id="A0A2U8W2K9"/>
<evidence type="ECO:0000259" key="8">
    <source>
        <dbReference type="Pfam" id="PF13632"/>
    </source>
</evidence>
<dbReference type="RefSeq" id="WP_109887437.1">
    <property type="nucleotide sequence ID" value="NZ_CP029550.1"/>
</dbReference>
<sequence>MFPSSPDVSAVLTTDLGILLGLLVMAGLLDRASAASRILFGSATATLILCYAAWRWHDTLPRFEPGLDHLWPYLFFSFEMVAILYTLMSIVILFRFKDRAPEADREEARLHVSGAWPAVDIFICTYNEPQEVVEKSIIPALAVDYPNATVWVCDDTRRGWLKEYCERVGANYITRPDNKGAKAGNLNNALAHTAGLTNAPIILVLDADFAVAPNILRRTVGLFHDERAAVVQTPQFFFNADPIQHNLMAAEAWVDDQRIFFDVFQPAKDAWGCAFCVGTSFLVRRDRVTDAGGFPHDAICEDINLTYTLMRDGYETHWLNERLSAGLSAEGLPEYITQRTRWCLGTMQVALLRVGPFLGRNYTLMQRLHYLHGVLNWLCKPFIVLMLVAPSIYWFLDMPAFHADYLSFLRYGLPALMALWIYSGWVSGGRTLPLFMEVTHTMTALAITLTLISAAIRPFGRPFKVTDKGGDRSVSMVRWRMAAGFGAISLLSAGSIVWSFVSPSSASEISPLDYFNLLWAGVAMLFTFVAFLVCFERPREPEAFRIDEASWIGLEGTAQACTIDRIGMESALLLLPSAVPALAAGMPLHLYVKGAGWIAARVERLGGNAVSLALQPEPAQRKALILRLFTTAVDPIARTASLGVALRGLARRCFRAA</sequence>
<dbReference type="InterPro" id="IPR001173">
    <property type="entry name" value="Glyco_trans_2-like"/>
</dbReference>
<feature type="transmembrane region" description="Helical" evidence="7">
    <location>
        <begin position="481"/>
        <end position="502"/>
    </location>
</feature>
<evidence type="ECO:0000256" key="3">
    <source>
        <dbReference type="ARBA" id="ARBA00022679"/>
    </source>
</evidence>
<feature type="transmembrane region" description="Helical" evidence="7">
    <location>
        <begin position="374"/>
        <end position="396"/>
    </location>
</feature>
<evidence type="ECO:0000256" key="2">
    <source>
        <dbReference type="ARBA" id="ARBA00022676"/>
    </source>
</evidence>
<evidence type="ECO:0000256" key="6">
    <source>
        <dbReference type="ARBA" id="ARBA00023136"/>
    </source>
</evidence>
<dbReference type="OrthoDB" id="9806824at2"/>
<dbReference type="Pfam" id="PF13632">
    <property type="entry name" value="Glyco_trans_2_3"/>
    <property type="match status" value="1"/>
</dbReference>
<name>A0A2U8W2K9_9HYPH</name>
<feature type="transmembrane region" description="Helical" evidence="7">
    <location>
        <begin position="438"/>
        <end position="460"/>
    </location>
</feature>
<keyword evidence="3" id="KW-0808">Transferase</keyword>
<dbReference type="PANTHER" id="PTHR43867:SF2">
    <property type="entry name" value="CELLULOSE SYNTHASE CATALYTIC SUBUNIT A [UDP-FORMING]"/>
    <property type="match status" value="1"/>
</dbReference>
<evidence type="ECO:0000256" key="7">
    <source>
        <dbReference type="SAM" id="Phobius"/>
    </source>
</evidence>
<keyword evidence="10" id="KW-1185">Reference proteome</keyword>
<dbReference type="PANTHER" id="PTHR43867">
    <property type="entry name" value="CELLULOSE SYNTHASE CATALYTIC SUBUNIT A [UDP-FORMING]"/>
    <property type="match status" value="1"/>
</dbReference>
<comment type="subcellular location">
    <subcellularLocation>
        <location evidence="1">Membrane</location>
        <topology evidence="1">Multi-pass membrane protein</topology>
    </subcellularLocation>
</comment>
<evidence type="ECO:0000256" key="1">
    <source>
        <dbReference type="ARBA" id="ARBA00004141"/>
    </source>
</evidence>
<evidence type="ECO:0000313" key="9">
    <source>
        <dbReference type="EMBL" id="AWN39750.1"/>
    </source>
</evidence>
<reference evidence="10" key="1">
    <citation type="submission" date="2018-05" db="EMBL/GenBank/DDBJ databases">
        <title>Complete Genome Sequence of Methylobacterium sp. 17SD2-17.</title>
        <authorList>
            <person name="Srinivasan S."/>
        </authorList>
    </citation>
    <scope>NUCLEOTIDE SEQUENCE [LARGE SCALE GENOMIC DNA]</scope>
    <source>
        <strain evidence="10">17SD2-17</strain>
    </source>
</reference>
<organism evidence="9 10">
    <name type="scientific">Methylobacterium durans</name>
    <dbReference type="NCBI Taxonomy" id="2202825"/>
    <lineage>
        <taxon>Bacteria</taxon>
        <taxon>Pseudomonadati</taxon>
        <taxon>Pseudomonadota</taxon>
        <taxon>Alphaproteobacteria</taxon>
        <taxon>Hyphomicrobiales</taxon>
        <taxon>Methylobacteriaceae</taxon>
        <taxon>Methylobacterium</taxon>
    </lineage>
</organism>
<evidence type="ECO:0000256" key="5">
    <source>
        <dbReference type="ARBA" id="ARBA00022989"/>
    </source>
</evidence>
<feature type="transmembrane region" description="Helical" evidence="7">
    <location>
        <begin position="74"/>
        <end position="96"/>
    </location>
</feature>
<keyword evidence="5 7" id="KW-1133">Transmembrane helix</keyword>
<dbReference type="Gene3D" id="3.90.550.10">
    <property type="entry name" value="Spore Coat Polysaccharide Biosynthesis Protein SpsA, Chain A"/>
    <property type="match status" value="1"/>
</dbReference>
<feature type="transmembrane region" description="Helical" evidence="7">
    <location>
        <begin position="12"/>
        <end position="29"/>
    </location>
</feature>
<feature type="transmembrane region" description="Helical" evidence="7">
    <location>
        <begin position="514"/>
        <end position="535"/>
    </location>
</feature>
<dbReference type="CDD" id="cd06421">
    <property type="entry name" value="CESA_CelA_like"/>
    <property type="match status" value="1"/>
</dbReference>
<evidence type="ECO:0000313" key="10">
    <source>
        <dbReference type="Proteomes" id="UP000245926"/>
    </source>
</evidence>
<dbReference type="EMBL" id="CP029550">
    <property type="protein sequence ID" value="AWN39750.1"/>
    <property type="molecule type" value="Genomic_DNA"/>
</dbReference>
<proteinExistence type="predicted"/>
<dbReference type="SUPFAM" id="SSF53448">
    <property type="entry name" value="Nucleotide-diphospho-sugar transferases"/>
    <property type="match status" value="1"/>
</dbReference>